<protein>
    <submittedName>
        <fullName evidence="3">Metal-dependent phosphohydrolase</fullName>
    </submittedName>
</protein>
<dbReference type="Proteomes" id="UP000176037">
    <property type="component" value="Unassembled WGS sequence"/>
</dbReference>
<name>A0A1E8FAF3_9ALTE</name>
<dbReference type="NCBIfam" id="TIGR00277">
    <property type="entry name" value="HDIG"/>
    <property type="match status" value="1"/>
</dbReference>
<dbReference type="InterPro" id="IPR021812">
    <property type="entry name" value="DUF3391"/>
</dbReference>
<gene>
    <name evidence="3" type="ORF">BFC17_01110</name>
</gene>
<dbReference type="PANTHER" id="PTHR43155:SF2">
    <property type="entry name" value="CYCLIC DI-GMP PHOSPHODIESTERASE PA4108"/>
    <property type="match status" value="1"/>
</dbReference>
<dbReference type="RefSeq" id="WP_070177281.1">
    <property type="nucleotide sequence ID" value="NZ_BMJR01000002.1"/>
</dbReference>
<dbReference type="InterPro" id="IPR006675">
    <property type="entry name" value="HDIG_dom"/>
</dbReference>
<feature type="domain" description="HD-GYP" evidence="2">
    <location>
        <begin position="127"/>
        <end position="322"/>
    </location>
</feature>
<dbReference type="EMBL" id="MJIC01000015">
    <property type="protein sequence ID" value="OFI32904.1"/>
    <property type="molecule type" value="Genomic_DNA"/>
</dbReference>
<dbReference type="Pfam" id="PF13487">
    <property type="entry name" value="HD_5"/>
    <property type="match status" value="1"/>
</dbReference>
<evidence type="ECO:0000313" key="4">
    <source>
        <dbReference type="Proteomes" id="UP000176037"/>
    </source>
</evidence>
<dbReference type="InterPro" id="IPR003607">
    <property type="entry name" value="HD/PDEase_dom"/>
</dbReference>
<reference evidence="3 4" key="1">
    <citation type="submission" date="2016-09" db="EMBL/GenBank/DDBJ databases">
        <title>Alteromonas lipolytica, a new species isolated from sea water.</title>
        <authorList>
            <person name="Wu Y.-H."/>
            <person name="Cheng H."/>
            <person name="Xu X.-W."/>
        </authorList>
    </citation>
    <scope>NUCLEOTIDE SEQUENCE [LARGE SCALE GENOMIC DNA]</scope>
    <source>
        <strain evidence="3 4">JW12</strain>
    </source>
</reference>
<feature type="domain" description="HD" evidence="1">
    <location>
        <begin position="149"/>
        <end position="271"/>
    </location>
</feature>
<accession>A0A1E8FAF3</accession>
<dbReference type="InterPro" id="IPR037522">
    <property type="entry name" value="HD_GYP_dom"/>
</dbReference>
<comment type="caution">
    <text evidence="3">The sequence shown here is derived from an EMBL/GenBank/DDBJ whole genome shotgun (WGS) entry which is preliminary data.</text>
</comment>
<dbReference type="PANTHER" id="PTHR43155">
    <property type="entry name" value="CYCLIC DI-GMP PHOSPHODIESTERASE PA4108-RELATED"/>
    <property type="match status" value="1"/>
</dbReference>
<dbReference type="CDD" id="cd00077">
    <property type="entry name" value="HDc"/>
    <property type="match status" value="1"/>
</dbReference>
<proteinExistence type="predicted"/>
<dbReference type="AlphaFoldDB" id="A0A1E8FAF3"/>
<dbReference type="OrthoDB" id="9764808at2"/>
<dbReference type="SUPFAM" id="SSF109604">
    <property type="entry name" value="HD-domain/PDEase-like"/>
    <property type="match status" value="1"/>
</dbReference>
<dbReference type="Gene3D" id="1.10.3210.10">
    <property type="entry name" value="Hypothetical protein af1432"/>
    <property type="match status" value="1"/>
</dbReference>
<organism evidence="3 4">
    <name type="scientific">Alteromonas lipolytica</name>
    <dbReference type="NCBI Taxonomy" id="1856405"/>
    <lineage>
        <taxon>Bacteria</taxon>
        <taxon>Pseudomonadati</taxon>
        <taxon>Pseudomonadota</taxon>
        <taxon>Gammaproteobacteria</taxon>
        <taxon>Alteromonadales</taxon>
        <taxon>Alteromonadaceae</taxon>
        <taxon>Alteromonas/Salinimonas group</taxon>
        <taxon>Alteromonas</taxon>
    </lineage>
</organism>
<dbReference type="PROSITE" id="PS51831">
    <property type="entry name" value="HD"/>
    <property type="match status" value="1"/>
</dbReference>
<dbReference type="SMART" id="SM00471">
    <property type="entry name" value="HDc"/>
    <property type="match status" value="1"/>
</dbReference>
<dbReference type="Pfam" id="PF11871">
    <property type="entry name" value="DUF3391"/>
    <property type="match status" value="1"/>
</dbReference>
<evidence type="ECO:0000259" key="2">
    <source>
        <dbReference type="PROSITE" id="PS51832"/>
    </source>
</evidence>
<dbReference type="InterPro" id="IPR006674">
    <property type="entry name" value="HD_domain"/>
</dbReference>
<dbReference type="GO" id="GO:0008081">
    <property type="term" value="F:phosphoric diester hydrolase activity"/>
    <property type="evidence" value="ECO:0007669"/>
    <property type="project" value="UniProtKB-ARBA"/>
</dbReference>
<keyword evidence="4" id="KW-1185">Reference proteome</keyword>
<sequence>MASLTIGIEQLAVGMYVLQIVDQKAGTVQIKSRGRVSSQAIIDELKRKGVKKLVIDTDLVSATTQTEQTESQTETSGPQVSLEAELVKAENLYQQGITLQKSLYDAVHAGTPFDDFVPAEFARALVSSLDRNPDALLLLSRIREKDTYLLEHSLNVGILSAHFARFLGMSQPEIEATAYTGLLHDLGKIKIPDEILHKPGRLTDNEMNVMKQHVQHGVDFLAAMKIDSALIKVVSEHHERLDGLGYPYQLKDDEISYNGRILAITDMYDALTADRCYKAGMPSQKALQILMKDSETKLDATLLRQFIKCMGIYPMGSLVELSNQRVAMVMHQNEQQPLRPLVKTFYSISGGHYIPPRDVDLSKDTQLKILRAVTPAEYNIDINRFFKESIMA</sequence>
<evidence type="ECO:0000259" key="1">
    <source>
        <dbReference type="PROSITE" id="PS51831"/>
    </source>
</evidence>
<dbReference type="PROSITE" id="PS51832">
    <property type="entry name" value="HD_GYP"/>
    <property type="match status" value="1"/>
</dbReference>
<keyword evidence="3" id="KW-0378">Hydrolase</keyword>
<evidence type="ECO:0000313" key="3">
    <source>
        <dbReference type="EMBL" id="OFI32904.1"/>
    </source>
</evidence>
<dbReference type="STRING" id="1856405.BFC17_01110"/>